<dbReference type="Proteomes" id="UP000286701">
    <property type="component" value="Unassembled WGS sequence"/>
</dbReference>
<name>A0A444MJ66_9SPHI</name>
<dbReference type="AlphaFoldDB" id="A0A444MJ66"/>
<evidence type="ECO:0000313" key="2">
    <source>
        <dbReference type="Proteomes" id="UP000286701"/>
    </source>
</evidence>
<keyword evidence="2" id="KW-1185">Reference proteome</keyword>
<reference evidence="1 2" key="1">
    <citation type="submission" date="2019-01" db="EMBL/GenBank/DDBJ databases">
        <title>Mucilaginibacter antarcticum sp. nov., isolated from antarctic soil.</title>
        <authorList>
            <person name="Yan Y.-Q."/>
            <person name="Du Z.-J."/>
        </authorList>
    </citation>
    <scope>NUCLEOTIDE SEQUENCE [LARGE SCALE GENOMIC DNA]</scope>
    <source>
        <strain evidence="1 2">F01003</strain>
    </source>
</reference>
<dbReference type="OrthoDB" id="9757917at2"/>
<protein>
    <submittedName>
        <fullName evidence="1">Uncharacterized protein</fullName>
    </submittedName>
</protein>
<proteinExistence type="predicted"/>
<dbReference type="Gene3D" id="3.40.50.150">
    <property type="entry name" value="Vaccinia Virus protein VP39"/>
    <property type="match status" value="1"/>
</dbReference>
<comment type="caution">
    <text evidence="1">The sequence shown here is derived from an EMBL/GenBank/DDBJ whole genome shotgun (WGS) entry which is preliminary data.</text>
</comment>
<dbReference type="SUPFAM" id="SSF53335">
    <property type="entry name" value="S-adenosyl-L-methionine-dependent methyltransferases"/>
    <property type="match status" value="1"/>
</dbReference>
<dbReference type="EMBL" id="SBIW01000012">
    <property type="protein sequence ID" value="RWY48178.1"/>
    <property type="molecule type" value="Genomic_DNA"/>
</dbReference>
<evidence type="ECO:0000313" key="1">
    <source>
        <dbReference type="EMBL" id="RWY48178.1"/>
    </source>
</evidence>
<dbReference type="RefSeq" id="WP_128536071.1">
    <property type="nucleotide sequence ID" value="NZ_SBIW01000012.1"/>
</dbReference>
<sequence>MTIEDLYEVILKSDAGEIEELVDENRSELKLLLSNLTVSTVNTNLLIGALSHINQFDSEVLRHPAYQILYISFGLYFKQANKSAFVTTCYNKIDDSILKQRLFAWLQYKNYTKPASHINRFGAYLEKLSEAVSDGQEEYFDEILVDLFKYYTDFAHVPGFQEQFLDEDLLEQFDILKEFNSKKAALEYQPEIEIDTEHVYQPTVFSNALFNRKFLTYLRNHEDTIWHDILLGYSSYTIRSKIINFGQGHFDNEYNELTADQIVKLYCFYNMRKHYYSSLYLFEKSTWLKRFIKQPGTIKFIDIGCGPATSAIAFIDYLISLGMEVAEFDYIAVDYYNSMLKGAADMMDNELHQPVNASIYINELKLLDLDVLEDASCVLINTSYLFASDSLNENELAESIQNILKIPNKCPKFLFFQNVIEPEKNEKYERFKNILHDPELIFEENRVVKYNNYRHSTWPPTSERVRFEVIKF</sequence>
<accession>A0A444MJ66</accession>
<gene>
    <name evidence="1" type="ORF">EPL05_21640</name>
</gene>
<dbReference type="InterPro" id="IPR029063">
    <property type="entry name" value="SAM-dependent_MTases_sf"/>
</dbReference>
<organism evidence="1 2">
    <name type="scientific">Mucilaginibacter gilvus</name>
    <dbReference type="NCBI Taxonomy" id="2305909"/>
    <lineage>
        <taxon>Bacteria</taxon>
        <taxon>Pseudomonadati</taxon>
        <taxon>Bacteroidota</taxon>
        <taxon>Sphingobacteriia</taxon>
        <taxon>Sphingobacteriales</taxon>
        <taxon>Sphingobacteriaceae</taxon>
        <taxon>Mucilaginibacter</taxon>
    </lineage>
</organism>